<sequence length="130" mass="14942">MFDLTPTSRIRRKIKTKVATFGNRIQSSKVFGSFQDLSILDKDKIRKRMRKFKCTSSDIDDYDSDESNHNVVLESRTLSISRDEIKSRLTLNAIAAKDDDRIQDVTDAASDKNILCTLGNRCHNQFQRVI</sequence>
<dbReference type="EMBL" id="JASPKY010000340">
    <property type="protein sequence ID" value="KAK9707930.1"/>
    <property type="molecule type" value="Genomic_DNA"/>
</dbReference>
<comment type="caution">
    <text evidence="1">The sequence shown here is derived from an EMBL/GenBank/DDBJ whole genome shotgun (WGS) entry which is preliminary data.</text>
</comment>
<reference evidence="1 2" key="1">
    <citation type="journal article" date="2024" name="BMC Genomics">
        <title>De novo assembly and annotation of Popillia japonica's genome with initial clues to its potential as an invasive pest.</title>
        <authorList>
            <person name="Cucini C."/>
            <person name="Boschi S."/>
            <person name="Funari R."/>
            <person name="Cardaioli E."/>
            <person name="Iannotti N."/>
            <person name="Marturano G."/>
            <person name="Paoli F."/>
            <person name="Bruttini M."/>
            <person name="Carapelli A."/>
            <person name="Frati F."/>
            <person name="Nardi F."/>
        </authorList>
    </citation>
    <scope>NUCLEOTIDE SEQUENCE [LARGE SCALE GENOMIC DNA]</scope>
    <source>
        <strain evidence="1">DMR45628</strain>
    </source>
</reference>
<name>A0AAW1JV05_POPJA</name>
<dbReference type="Proteomes" id="UP001458880">
    <property type="component" value="Unassembled WGS sequence"/>
</dbReference>
<organism evidence="1 2">
    <name type="scientific">Popillia japonica</name>
    <name type="common">Japanese beetle</name>
    <dbReference type="NCBI Taxonomy" id="7064"/>
    <lineage>
        <taxon>Eukaryota</taxon>
        <taxon>Metazoa</taxon>
        <taxon>Ecdysozoa</taxon>
        <taxon>Arthropoda</taxon>
        <taxon>Hexapoda</taxon>
        <taxon>Insecta</taxon>
        <taxon>Pterygota</taxon>
        <taxon>Neoptera</taxon>
        <taxon>Endopterygota</taxon>
        <taxon>Coleoptera</taxon>
        <taxon>Polyphaga</taxon>
        <taxon>Scarabaeiformia</taxon>
        <taxon>Scarabaeidae</taxon>
        <taxon>Rutelinae</taxon>
        <taxon>Popillia</taxon>
    </lineage>
</organism>
<accession>A0AAW1JV05</accession>
<dbReference type="AlphaFoldDB" id="A0AAW1JV05"/>
<evidence type="ECO:0000313" key="2">
    <source>
        <dbReference type="Proteomes" id="UP001458880"/>
    </source>
</evidence>
<keyword evidence="2" id="KW-1185">Reference proteome</keyword>
<proteinExistence type="predicted"/>
<evidence type="ECO:0000313" key="1">
    <source>
        <dbReference type="EMBL" id="KAK9707930.1"/>
    </source>
</evidence>
<gene>
    <name evidence="1" type="ORF">QE152_g27575</name>
</gene>
<protein>
    <submittedName>
        <fullName evidence="1">Uncharacterized protein</fullName>
    </submittedName>
</protein>